<dbReference type="Gene3D" id="1.10.8.10">
    <property type="entry name" value="DNA helicase RuvA subunit, C-terminal domain"/>
    <property type="match status" value="1"/>
</dbReference>
<dbReference type="GO" id="GO:0006914">
    <property type="term" value="P:autophagy"/>
    <property type="evidence" value="ECO:0007669"/>
    <property type="project" value="UniProtKB-KW"/>
</dbReference>
<reference evidence="12 13" key="1">
    <citation type="submission" date="2025-04" db="UniProtKB">
        <authorList>
            <consortium name="RefSeq"/>
        </authorList>
    </citation>
    <scope>IDENTIFICATION</scope>
    <source>
        <tissue evidence="12 13">Whole sample</tissue>
    </source>
</reference>
<proteinExistence type="inferred from homology"/>
<dbReference type="PROSITE" id="PS50004">
    <property type="entry name" value="C2"/>
    <property type="match status" value="1"/>
</dbReference>
<evidence type="ECO:0000259" key="10">
    <source>
        <dbReference type="PROSITE" id="PS51140"/>
    </source>
</evidence>
<gene>
    <name evidence="13" type="primary">LOC111136533</name>
    <name evidence="12" type="synonym">LOC111104767</name>
</gene>
<keyword evidence="6" id="KW-0391">Immunity</keyword>
<dbReference type="PROSITE" id="PS51140">
    <property type="entry name" value="CUE"/>
    <property type="match status" value="1"/>
</dbReference>
<evidence type="ECO:0000256" key="3">
    <source>
        <dbReference type="ARBA" id="ARBA00022490"/>
    </source>
</evidence>
<dbReference type="GO" id="GO:0045087">
    <property type="term" value="P:innate immune response"/>
    <property type="evidence" value="ECO:0007669"/>
    <property type="project" value="UniProtKB-KW"/>
</dbReference>
<dbReference type="FunFam" id="1.10.8.10:FF:000036">
    <property type="entry name" value="Toll-interacting protein-like Protein"/>
    <property type="match status" value="1"/>
</dbReference>
<evidence type="ECO:0000259" key="9">
    <source>
        <dbReference type="PROSITE" id="PS50004"/>
    </source>
</evidence>
<evidence type="ECO:0000256" key="1">
    <source>
        <dbReference type="ARBA" id="ARBA00004496"/>
    </source>
</evidence>
<name>A0A8B8ET72_CRAVI</name>
<dbReference type="InterPro" id="IPR041799">
    <property type="entry name" value="TOLIP_CUE"/>
</dbReference>
<dbReference type="PANTHER" id="PTHR16461:SF5">
    <property type="entry name" value="TOLL-INTERACTING PROTEIN"/>
    <property type="match status" value="1"/>
</dbReference>
<dbReference type="SMART" id="SM00546">
    <property type="entry name" value="CUE"/>
    <property type="match status" value="1"/>
</dbReference>
<dbReference type="InterPro" id="IPR035892">
    <property type="entry name" value="C2_domain_sf"/>
</dbReference>
<organism evidence="11 13">
    <name type="scientific">Crassostrea virginica</name>
    <name type="common">Eastern oyster</name>
    <dbReference type="NCBI Taxonomy" id="6565"/>
    <lineage>
        <taxon>Eukaryota</taxon>
        <taxon>Metazoa</taxon>
        <taxon>Spiralia</taxon>
        <taxon>Lophotrochozoa</taxon>
        <taxon>Mollusca</taxon>
        <taxon>Bivalvia</taxon>
        <taxon>Autobranchia</taxon>
        <taxon>Pteriomorphia</taxon>
        <taxon>Ostreida</taxon>
        <taxon>Ostreoidea</taxon>
        <taxon>Ostreidae</taxon>
        <taxon>Crassostrea</taxon>
    </lineage>
</organism>
<dbReference type="SMART" id="SM00239">
    <property type="entry name" value="C2"/>
    <property type="match status" value="1"/>
</dbReference>
<keyword evidence="5" id="KW-0677">Repeat</keyword>
<dbReference type="GO" id="GO:0006511">
    <property type="term" value="P:ubiquitin-dependent protein catabolic process"/>
    <property type="evidence" value="ECO:0007669"/>
    <property type="project" value="TreeGrafter"/>
</dbReference>
<keyword evidence="8" id="KW-0395">Inflammatory response</keyword>
<evidence type="ECO:0000313" key="11">
    <source>
        <dbReference type="Proteomes" id="UP000694844"/>
    </source>
</evidence>
<protein>
    <submittedName>
        <fullName evidence="12 13">Toll-interacting protein-like isoform X2</fullName>
    </submittedName>
</protein>
<dbReference type="Proteomes" id="UP000694844">
    <property type="component" value="Chromosome 7"/>
</dbReference>
<dbReference type="CDD" id="cd04016">
    <property type="entry name" value="C2_Tollip"/>
    <property type="match status" value="1"/>
</dbReference>
<dbReference type="PANTHER" id="PTHR16461">
    <property type="entry name" value="TOLL-INTERACTING PROTEIN"/>
    <property type="match status" value="1"/>
</dbReference>
<dbReference type="Pfam" id="PF00168">
    <property type="entry name" value="C2"/>
    <property type="match status" value="1"/>
</dbReference>
<dbReference type="Pfam" id="PF02845">
    <property type="entry name" value="CUE"/>
    <property type="match status" value="1"/>
</dbReference>
<dbReference type="Gene3D" id="2.60.40.150">
    <property type="entry name" value="C2 domain"/>
    <property type="match status" value="1"/>
</dbReference>
<keyword evidence="4" id="KW-0399">Innate immunity</keyword>
<evidence type="ECO:0000256" key="5">
    <source>
        <dbReference type="ARBA" id="ARBA00022737"/>
    </source>
</evidence>
<keyword evidence="3" id="KW-0963">Cytoplasm</keyword>
<evidence type="ECO:0000256" key="2">
    <source>
        <dbReference type="ARBA" id="ARBA00009278"/>
    </source>
</evidence>
<dbReference type="GO" id="GO:0043130">
    <property type="term" value="F:ubiquitin binding"/>
    <property type="evidence" value="ECO:0007669"/>
    <property type="project" value="InterPro"/>
</dbReference>
<dbReference type="CDD" id="cd14363">
    <property type="entry name" value="CUE_TOLIP"/>
    <property type="match status" value="1"/>
</dbReference>
<comment type="subcellular location">
    <subcellularLocation>
        <location evidence="1">Cytoplasm</location>
    </subcellularLocation>
</comment>
<keyword evidence="11" id="KW-1185">Reference proteome</keyword>
<feature type="domain" description="CUE" evidence="10">
    <location>
        <begin position="251"/>
        <end position="294"/>
    </location>
</feature>
<dbReference type="InterPro" id="IPR003892">
    <property type="entry name" value="CUE"/>
</dbReference>
<dbReference type="InterPro" id="IPR037301">
    <property type="entry name" value="Tollip_C2"/>
</dbReference>
<keyword evidence="7" id="KW-0072">Autophagy</keyword>
<dbReference type="OrthoDB" id="9942608at2759"/>
<dbReference type="GO" id="GO:0005737">
    <property type="term" value="C:cytoplasm"/>
    <property type="evidence" value="ECO:0007669"/>
    <property type="project" value="UniProtKB-SubCell"/>
</dbReference>
<dbReference type="AlphaFoldDB" id="A0A8B8ET72"/>
<feature type="domain" description="C2" evidence="9">
    <location>
        <begin position="64"/>
        <end position="180"/>
    </location>
</feature>
<evidence type="ECO:0000313" key="12">
    <source>
        <dbReference type="RefSeq" id="XP_022294589.1"/>
    </source>
</evidence>
<dbReference type="GO" id="GO:0031624">
    <property type="term" value="F:ubiquitin conjugating enzyme binding"/>
    <property type="evidence" value="ECO:0007669"/>
    <property type="project" value="TreeGrafter"/>
</dbReference>
<evidence type="ECO:0000256" key="8">
    <source>
        <dbReference type="ARBA" id="ARBA00023198"/>
    </source>
</evidence>
<sequence>MRDSDKQTSLAMKKSGRGNQAVIFTHTVYQSAVMIGELPGDFLRVSGQQQQMMMADERIAQILQAQQQAGFMHPVPANVQGRLSLTVAQAKLAKNYGLTKMDPYVRIRIGHSVIETPTAYNGAKNPRWNKDINLYLPHGVDSMYLEIFDERQFTMDDRIAWAYISIPQSVLNGDTMNEWFPLSGRQGDEKEGMINLVMSLNEVQQPVSQPTVLYQQPVVYYPQPIVQTVPAGMPTYPPQQVGSPQSQRPLFTEDDLKQVKDMFPNMEDEVIRSVLEANRGNKDATINSLLQMNSD</sequence>
<accession>A0A8B8ET72</accession>
<evidence type="ECO:0000256" key="7">
    <source>
        <dbReference type="ARBA" id="ARBA00023006"/>
    </source>
</evidence>
<evidence type="ECO:0000256" key="4">
    <source>
        <dbReference type="ARBA" id="ARBA00022588"/>
    </source>
</evidence>
<dbReference type="GeneID" id="111136533"/>
<dbReference type="SUPFAM" id="SSF49562">
    <property type="entry name" value="C2 domain (Calcium/lipid-binding domain, CaLB)"/>
    <property type="match status" value="1"/>
</dbReference>
<dbReference type="FunFam" id="2.60.40.150:FF:000055">
    <property type="entry name" value="Toll-interacting protein-like Protein"/>
    <property type="match status" value="1"/>
</dbReference>
<comment type="similarity">
    <text evidence="2">Belongs to the tollip family.</text>
</comment>
<dbReference type="RefSeq" id="XP_022294589.1">
    <property type="nucleotide sequence ID" value="XM_022438881.1"/>
</dbReference>
<dbReference type="SUPFAM" id="SSF46934">
    <property type="entry name" value="UBA-like"/>
    <property type="match status" value="1"/>
</dbReference>
<evidence type="ECO:0000256" key="6">
    <source>
        <dbReference type="ARBA" id="ARBA00022859"/>
    </source>
</evidence>
<dbReference type="InterPro" id="IPR000008">
    <property type="entry name" value="C2_dom"/>
</dbReference>
<dbReference type="InterPro" id="IPR009060">
    <property type="entry name" value="UBA-like_sf"/>
</dbReference>
<dbReference type="Proteomes" id="UP000694844">
    <property type="component" value="Chromosome 5"/>
</dbReference>
<evidence type="ECO:0000313" key="13">
    <source>
        <dbReference type="RefSeq" id="XP_022343159.1"/>
    </source>
</evidence>
<dbReference type="RefSeq" id="XP_022343159.1">
    <property type="nucleotide sequence ID" value="XM_022487451.1"/>
</dbReference>